<gene>
    <name evidence="8" type="ORF">EPI10_016355</name>
</gene>
<accession>A0A5B6VNH3</accession>
<dbReference type="InterPro" id="IPR052160">
    <property type="entry name" value="Gypsy_RT_Integrase-like"/>
</dbReference>
<protein>
    <submittedName>
        <fullName evidence="8">Retrovirus-related Pol polyprotein from transposon 17.6</fullName>
    </submittedName>
</protein>
<dbReference type="GO" id="GO:0004519">
    <property type="term" value="F:endonuclease activity"/>
    <property type="evidence" value="ECO:0007669"/>
    <property type="project" value="UniProtKB-KW"/>
</dbReference>
<evidence type="ECO:0000313" key="8">
    <source>
        <dbReference type="EMBL" id="KAA3470666.1"/>
    </source>
</evidence>
<dbReference type="Proteomes" id="UP000325315">
    <property type="component" value="Unassembled WGS sequence"/>
</dbReference>
<reference evidence="9" key="1">
    <citation type="journal article" date="2019" name="Plant Biotechnol. J.">
        <title>Genome sequencing of the Australian wild diploid species Gossypium australe highlights disease resistance and delayed gland morphogenesis.</title>
        <authorList>
            <person name="Cai Y."/>
            <person name="Cai X."/>
            <person name="Wang Q."/>
            <person name="Wang P."/>
            <person name="Zhang Y."/>
            <person name="Cai C."/>
            <person name="Xu Y."/>
            <person name="Wang K."/>
            <person name="Zhou Z."/>
            <person name="Wang C."/>
            <person name="Geng S."/>
            <person name="Li B."/>
            <person name="Dong Q."/>
            <person name="Hou Y."/>
            <person name="Wang H."/>
            <person name="Ai P."/>
            <person name="Liu Z."/>
            <person name="Yi F."/>
            <person name="Sun M."/>
            <person name="An G."/>
            <person name="Cheng J."/>
            <person name="Zhang Y."/>
            <person name="Shi Q."/>
            <person name="Xie Y."/>
            <person name="Shi X."/>
            <person name="Chang Y."/>
            <person name="Huang F."/>
            <person name="Chen Y."/>
            <person name="Hong S."/>
            <person name="Mi L."/>
            <person name="Sun Q."/>
            <person name="Zhang L."/>
            <person name="Zhou B."/>
            <person name="Peng R."/>
            <person name="Zhang X."/>
            <person name="Liu F."/>
        </authorList>
    </citation>
    <scope>NUCLEOTIDE SEQUENCE [LARGE SCALE GENOMIC DNA]</scope>
    <source>
        <strain evidence="9">cv. PA1801</strain>
    </source>
</reference>
<proteinExistence type="predicted"/>
<dbReference type="Gene3D" id="3.30.420.10">
    <property type="entry name" value="Ribonuclease H-like superfamily/Ribonuclease H"/>
    <property type="match status" value="1"/>
</dbReference>
<dbReference type="EMBL" id="SMMG02000006">
    <property type="protein sequence ID" value="KAA3470666.1"/>
    <property type="molecule type" value="Genomic_DNA"/>
</dbReference>
<dbReference type="Pfam" id="PF17917">
    <property type="entry name" value="RT_RNaseH"/>
    <property type="match status" value="1"/>
</dbReference>
<evidence type="ECO:0000313" key="9">
    <source>
        <dbReference type="Proteomes" id="UP000325315"/>
    </source>
</evidence>
<keyword evidence="5" id="KW-0378">Hydrolase</keyword>
<dbReference type="GO" id="GO:0003676">
    <property type="term" value="F:nucleic acid binding"/>
    <property type="evidence" value="ECO:0007669"/>
    <property type="project" value="InterPro"/>
</dbReference>
<comment type="caution">
    <text evidence="8">The sequence shown here is derived from an EMBL/GenBank/DDBJ whole genome shotgun (WGS) entry which is preliminary data.</text>
</comment>
<dbReference type="InterPro" id="IPR001584">
    <property type="entry name" value="Integrase_cat-core"/>
</dbReference>
<sequence>MVFAFDKFRAYLMRNKVTVYTSHTAIKYLVTKKDAKPRLIRWILLLQEFDLEIRDRKGTENQVLTWHYHVNCCHMSSPIKDKGYLSMMPRNIIGMTDCCHLSSPIKDEGKLSMMPSNIIGMRNVYILVAVDYVSKWVEAVALPMNYVKSNIFTRFGTPHALISDEVANALNRYGVKHKIVMAYHPQTNGQAEVSNREIKQILEKVVNLTNKDWSSRLDEALWAYHTKFKTPLGMSSFNLFYGKPCHLPIELEHKTYKAIKKSNMDWSATDTNCLLELNEMEEFRAQAYENAKLYKEKTKQWHDNKILPRQFASGQKFMLFNSRLKLFLGKLKSYWSGPFEIVDVYPHGAVEIKDGKTGSTFRVNGQRLKHYFGAPIIRDTNSITFRTA</sequence>
<dbReference type="PANTHER" id="PTHR47266">
    <property type="entry name" value="ENDONUCLEASE-RELATED"/>
    <property type="match status" value="1"/>
</dbReference>
<evidence type="ECO:0000256" key="1">
    <source>
        <dbReference type="ARBA" id="ARBA00022679"/>
    </source>
</evidence>
<keyword evidence="1" id="KW-0808">Transferase</keyword>
<dbReference type="InterPro" id="IPR012337">
    <property type="entry name" value="RNaseH-like_sf"/>
</dbReference>
<dbReference type="InterPro" id="IPR036397">
    <property type="entry name" value="RNaseH_sf"/>
</dbReference>
<organism evidence="8 9">
    <name type="scientific">Gossypium australe</name>
    <dbReference type="NCBI Taxonomy" id="47621"/>
    <lineage>
        <taxon>Eukaryota</taxon>
        <taxon>Viridiplantae</taxon>
        <taxon>Streptophyta</taxon>
        <taxon>Embryophyta</taxon>
        <taxon>Tracheophyta</taxon>
        <taxon>Spermatophyta</taxon>
        <taxon>Magnoliopsida</taxon>
        <taxon>eudicotyledons</taxon>
        <taxon>Gunneridae</taxon>
        <taxon>Pentapetalae</taxon>
        <taxon>rosids</taxon>
        <taxon>malvids</taxon>
        <taxon>Malvales</taxon>
        <taxon>Malvaceae</taxon>
        <taxon>Malvoideae</taxon>
        <taxon>Gossypium</taxon>
    </lineage>
</organism>
<name>A0A5B6VNH3_9ROSI</name>
<dbReference type="InterPro" id="IPR041373">
    <property type="entry name" value="RT_RNaseH"/>
</dbReference>
<evidence type="ECO:0000256" key="3">
    <source>
        <dbReference type="ARBA" id="ARBA00022722"/>
    </source>
</evidence>
<feature type="domain" description="Integrase catalytic" evidence="7">
    <location>
        <begin position="85"/>
        <end position="256"/>
    </location>
</feature>
<dbReference type="SUPFAM" id="SSF53098">
    <property type="entry name" value="Ribonuclease H-like"/>
    <property type="match status" value="1"/>
</dbReference>
<dbReference type="GO" id="GO:0015074">
    <property type="term" value="P:DNA integration"/>
    <property type="evidence" value="ECO:0007669"/>
    <property type="project" value="InterPro"/>
</dbReference>
<keyword evidence="9" id="KW-1185">Reference proteome</keyword>
<evidence type="ECO:0000256" key="2">
    <source>
        <dbReference type="ARBA" id="ARBA00022695"/>
    </source>
</evidence>
<keyword evidence="4" id="KW-0255">Endonuclease</keyword>
<dbReference type="GO" id="GO:0016787">
    <property type="term" value="F:hydrolase activity"/>
    <property type="evidence" value="ECO:0007669"/>
    <property type="project" value="UniProtKB-KW"/>
</dbReference>
<keyword evidence="3" id="KW-0540">Nuclease</keyword>
<evidence type="ECO:0000256" key="4">
    <source>
        <dbReference type="ARBA" id="ARBA00022759"/>
    </source>
</evidence>
<keyword evidence="6" id="KW-0695">RNA-directed DNA polymerase</keyword>
<dbReference type="SUPFAM" id="SSF56672">
    <property type="entry name" value="DNA/RNA polymerases"/>
    <property type="match status" value="1"/>
</dbReference>
<dbReference type="OrthoDB" id="1723222at2759"/>
<evidence type="ECO:0000256" key="5">
    <source>
        <dbReference type="ARBA" id="ARBA00022801"/>
    </source>
</evidence>
<evidence type="ECO:0000256" key="6">
    <source>
        <dbReference type="ARBA" id="ARBA00022918"/>
    </source>
</evidence>
<dbReference type="AlphaFoldDB" id="A0A5B6VNH3"/>
<dbReference type="GO" id="GO:0003964">
    <property type="term" value="F:RNA-directed DNA polymerase activity"/>
    <property type="evidence" value="ECO:0007669"/>
    <property type="project" value="UniProtKB-KW"/>
</dbReference>
<dbReference type="InterPro" id="IPR043502">
    <property type="entry name" value="DNA/RNA_pol_sf"/>
</dbReference>
<dbReference type="PROSITE" id="PS50994">
    <property type="entry name" value="INTEGRASE"/>
    <property type="match status" value="1"/>
</dbReference>
<keyword evidence="2" id="KW-0548">Nucleotidyltransferase</keyword>
<evidence type="ECO:0000259" key="7">
    <source>
        <dbReference type="PROSITE" id="PS50994"/>
    </source>
</evidence>